<reference evidence="2 3" key="1">
    <citation type="submission" date="2018-06" db="EMBL/GenBank/DDBJ databases">
        <authorList>
            <consortium name="Pathogen Informatics"/>
            <person name="Doyle S."/>
        </authorList>
    </citation>
    <scope>NUCLEOTIDE SEQUENCE [LARGE SCALE GENOMIC DNA]</scope>
    <source>
        <strain evidence="2 3">NCTC10821</strain>
    </source>
</reference>
<keyword evidence="1 2" id="KW-0808">Transferase</keyword>
<name>A0A378TEI2_9MYCO</name>
<evidence type="ECO:0000256" key="1">
    <source>
        <dbReference type="ARBA" id="ARBA00022679"/>
    </source>
</evidence>
<dbReference type="GO" id="GO:0033608">
    <property type="term" value="F:formyl-CoA transferase activity"/>
    <property type="evidence" value="ECO:0007669"/>
    <property type="project" value="UniProtKB-EC"/>
</dbReference>
<dbReference type="InterPro" id="IPR044855">
    <property type="entry name" value="CoA-Trfase_III_dom3_sf"/>
</dbReference>
<keyword evidence="3" id="KW-1185">Reference proteome</keyword>
<protein>
    <submittedName>
        <fullName evidence="2">Recemase</fullName>
        <ecNumber evidence="2">2.8.3.16</ecNumber>
    </submittedName>
</protein>
<dbReference type="RefSeq" id="WP_115278762.1">
    <property type="nucleotide sequence ID" value="NZ_AP022600.1"/>
</dbReference>
<dbReference type="OrthoDB" id="9797653at2"/>
<evidence type="ECO:0000313" key="3">
    <source>
        <dbReference type="Proteomes" id="UP000254978"/>
    </source>
</evidence>
<dbReference type="Pfam" id="PF02515">
    <property type="entry name" value="CoA_transf_3"/>
    <property type="match status" value="1"/>
</dbReference>
<dbReference type="Gene3D" id="3.30.1540.10">
    <property type="entry name" value="formyl-coa transferase, domain 3"/>
    <property type="match status" value="1"/>
</dbReference>
<dbReference type="Gene3D" id="3.40.50.10540">
    <property type="entry name" value="Crotonobetainyl-coa:carnitine coa-transferase, domain 1"/>
    <property type="match status" value="1"/>
</dbReference>
<dbReference type="PANTHER" id="PTHR48207:SF4">
    <property type="entry name" value="BLL6097 PROTEIN"/>
    <property type="match status" value="1"/>
</dbReference>
<dbReference type="InterPro" id="IPR050483">
    <property type="entry name" value="CoA-transferase_III_domain"/>
</dbReference>
<evidence type="ECO:0000313" key="2">
    <source>
        <dbReference type="EMBL" id="STZ59159.1"/>
    </source>
</evidence>
<organism evidence="2 3">
    <name type="scientific">Mycolicibacterium tokaiense</name>
    <dbReference type="NCBI Taxonomy" id="39695"/>
    <lineage>
        <taxon>Bacteria</taxon>
        <taxon>Bacillati</taxon>
        <taxon>Actinomycetota</taxon>
        <taxon>Actinomycetes</taxon>
        <taxon>Mycobacteriales</taxon>
        <taxon>Mycobacteriaceae</taxon>
        <taxon>Mycolicibacterium</taxon>
    </lineage>
</organism>
<dbReference type="AlphaFoldDB" id="A0A378TEI2"/>
<dbReference type="InterPro" id="IPR003673">
    <property type="entry name" value="CoA-Trfase_fam_III"/>
</dbReference>
<dbReference type="EC" id="2.8.3.16" evidence="2"/>
<dbReference type="SUPFAM" id="SSF89796">
    <property type="entry name" value="CoA-transferase family III (CaiB/BaiF)"/>
    <property type="match status" value="1"/>
</dbReference>
<dbReference type="Proteomes" id="UP000254978">
    <property type="component" value="Unassembled WGS sequence"/>
</dbReference>
<dbReference type="PANTHER" id="PTHR48207">
    <property type="entry name" value="SUCCINATE--HYDROXYMETHYLGLUTARATE COA-TRANSFERASE"/>
    <property type="match status" value="1"/>
</dbReference>
<dbReference type="EMBL" id="UGQT01000001">
    <property type="protein sequence ID" value="STZ59159.1"/>
    <property type="molecule type" value="Genomic_DNA"/>
</dbReference>
<gene>
    <name evidence="2" type="primary">frc_3</name>
    <name evidence="2" type="ORF">NCTC10821_02682</name>
</gene>
<sequence length="410" mass="43785">MDVVPGPLTGIRVLDFTERMQGPYATQMLADMGADVVKVERRVAITADGRADDRYGVSGSYGTDAADSTIYSAGFLANNRNKRSVTVDVKMAAGRSIIERLMAGSDVVYENFRPGVMDRLGLGYERCRELNPAVVYVSATGYGPVGPHADKPGQDVLVEARTGWGHLNSVDGHPVPVATAVADTLGAMNGAFGTVCAIVHAVRTGRGQRVRTSLYESAIAGMAEWGFHFLNSPAGAPRRPRSGHASPYTPPPYGFYSTADGHLALSSGRKLDVLSSVLGIPNLADDKRFSTHWSRIENEEAFTSVIETALGTKTTAEWVILMEAEDLFAAPVNSMGEAFADSAVVATSMVVELETPAGPLKFLGVPYKLDETPASIRTPPPLHGQHTDEVLSEAGFSEAEIAEFRRKAAI</sequence>
<proteinExistence type="predicted"/>
<dbReference type="InterPro" id="IPR023606">
    <property type="entry name" value="CoA-Trfase_III_dom_1_sf"/>
</dbReference>
<accession>A0A378TEI2</accession>